<dbReference type="PANTHER" id="PTHR23028:SF131">
    <property type="entry name" value="BLR2367 PROTEIN"/>
    <property type="match status" value="1"/>
</dbReference>
<proteinExistence type="predicted"/>
<dbReference type="EMBL" id="JAJOZR010000004">
    <property type="protein sequence ID" value="MCD7109027.1"/>
    <property type="molecule type" value="Genomic_DNA"/>
</dbReference>
<feature type="transmembrane region" description="Helical" evidence="1">
    <location>
        <begin position="265"/>
        <end position="282"/>
    </location>
</feature>
<keyword evidence="3" id="KW-0808">Transferase</keyword>
<feature type="transmembrane region" description="Helical" evidence="1">
    <location>
        <begin position="33"/>
        <end position="52"/>
    </location>
</feature>
<evidence type="ECO:0000256" key="1">
    <source>
        <dbReference type="SAM" id="Phobius"/>
    </source>
</evidence>
<dbReference type="GO" id="GO:0016747">
    <property type="term" value="F:acyltransferase activity, transferring groups other than amino-acyl groups"/>
    <property type="evidence" value="ECO:0007669"/>
    <property type="project" value="InterPro"/>
</dbReference>
<dbReference type="InterPro" id="IPR050879">
    <property type="entry name" value="Acyltransferase_3"/>
</dbReference>
<dbReference type="AlphaFoldDB" id="A0A9X1NPW0"/>
<feature type="transmembrane region" description="Helical" evidence="1">
    <location>
        <begin position="169"/>
        <end position="190"/>
    </location>
</feature>
<dbReference type="InterPro" id="IPR002656">
    <property type="entry name" value="Acyl_transf_3_dom"/>
</dbReference>
<name>A0A9X1NPW0_9HYPH</name>
<feature type="transmembrane region" description="Helical" evidence="1">
    <location>
        <begin position="197"/>
        <end position="215"/>
    </location>
</feature>
<gene>
    <name evidence="3" type="ORF">LRX75_08220</name>
</gene>
<keyword evidence="1" id="KW-0812">Transmembrane</keyword>
<keyword evidence="1" id="KW-1133">Transmembrane helix</keyword>
<evidence type="ECO:0000313" key="3">
    <source>
        <dbReference type="EMBL" id="MCD7109027.1"/>
    </source>
</evidence>
<comment type="caution">
    <text evidence="3">The sequence shown here is derived from an EMBL/GenBank/DDBJ whole genome shotgun (WGS) entry which is preliminary data.</text>
</comment>
<sequence>MSKVPSYQSIQCLRAVAVLMVALVHLYPQQVAIGAAGVDIFFVISGFIMATIGARETPSTFAMRRVARIVPLYWAVTLFMCALALKPGFFANFTFDTPRLLMSLFFLPYRDIDGVIWPLVKVGWTLNLEIFFYAVFMLCLLTARPVPAAIGAILLLIVTGLLLDPAHAAPITWTSPLLAEFVFGMLIAILPRPRNRALALAIIAGGILWFALAAASQVTPDNEGWRFVVWGGGAALLVLGCLGMEEAGAWPRATRPLARLGDASYSFYLLHGLVIALVAKLLGHGLFAGIVVLAVSTVTAFLSLHLFERPAARLVRSVLFRNRG</sequence>
<dbReference type="RefSeq" id="WP_231813389.1">
    <property type="nucleotide sequence ID" value="NZ_JAJOZR010000004.1"/>
</dbReference>
<feature type="transmembrane region" description="Helical" evidence="1">
    <location>
        <begin position="146"/>
        <end position="163"/>
    </location>
</feature>
<accession>A0A9X1NPW0</accession>
<feature type="transmembrane region" description="Helical" evidence="1">
    <location>
        <begin position="227"/>
        <end position="244"/>
    </location>
</feature>
<reference evidence="3" key="1">
    <citation type="submission" date="2021-12" db="EMBL/GenBank/DDBJ databases">
        <authorList>
            <person name="Li Y."/>
        </authorList>
    </citation>
    <scope>NUCLEOTIDE SEQUENCE</scope>
    <source>
        <strain evidence="3">DKSPLA3</strain>
    </source>
</reference>
<dbReference type="PANTHER" id="PTHR23028">
    <property type="entry name" value="ACETYLTRANSFERASE"/>
    <property type="match status" value="1"/>
</dbReference>
<protein>
    <submittedName>
        <fullName evidence="3">Acyltransferase</fullName>
    </submittedName>
</protein>
<keyword evidence="1" id="KW-0472">Membrane</keyword>
<evidence type="ECO:0000313" key="4">
    <source>
        <dbReference type="Proteomes" id="UP001139089"/>
    </source>
</evidence>
<keyword evidence="4" id="KW-1185">Reference proteome</keyword>
<evidence type="ECO:0000259" key="2">
    <source>
        <dbReference type="Pfam" id="PF01757"/>
    </source>
</evidence>
<feature type="transmembrane region" description="Helical" evidence="1">
    <location>
        <begin position="288"/>
        <end position="307"/>
    </location>
</feature>
<organism evidence="3 4">
    <name type="scientific">Rhizobium quercicola</name>
    <dbReference type="NCBI Taxonomy" id="2901226"/>
    <lineage>
        <taxon>Bacteria</taxon>
        <taxon>Pseudomonadati</taxon>
        <taxon>Pseudomonadota</taxon>
        <taxon>Alphaproteobacteria</taxon>
        <taxon>Hyphomicrobiales</taxon>
        <taxon>Rhizobiaceae</taxon>
        <taxon>Rhizobium/Agrobacterium group</taxon>
        <taxon>Rhizobium</taxon>
    </lineage>
</organism>
<feature type="domain" description="Acyltransferase 3" evidence="2">
    <location>
        <begin position="8"/>
        <end position="301"/>
    </location>
</feature>
<feature type="transmembrane region" description="Helical" evidence="1">
    <location>
        <begin position="72"/>
        <end position="95"/>
    </location>
</feature>
<dbReference type="GO" id="GO:0016020">
    <property type="term" value="C:membrane"/>
    <property type="evidence" value="ECO:0007669"/>
    <property type="project" value="TreeGrafter"/>
</dbReference>
<feature type="transmembrane region" description="Helical" evidence="1">
    <location>
        <begin position="115"/>
        <end position="139"/>
    </location>
</feature>
<keyword evidence="3" id="KW-0012">Acyltransferase</keyword>
<dbReference type="Proteomes" id="UP001139089">
    <property type="component" value="Unassembled WGS sequence"/>
</dbReference>
<dbReference type="GO" id="GO:0000271">
    <property type="term" value="P:polysaccharide biosynthetic process"/>
    <property type="evidence" value="ECO:0007669"/>
    <property type="project" value="TreeGrafter"/>
</dbReference>
<dbReference type="Pfam" id="PF01757">
    <property type="entry name" value="Acyl_transf_3"/>
    <property type="match status" value="1"/>
</dbReference>